<dbReference type="GO" id="GO:0008574">
    <property type="term" value="F:plus-end-directed microtubule motor activity"/>
    <property type="evidence" value="ECO:0007669"/>
    <property type="project" value="TreeGrafter"/>
</dbReference>
<dbReference type="Gene3D" id="3.40.850.10">
    <property type="entry name" value="Kinesin motor domain"/>
    <property type="match status" value="1"/>
</dbReference>
<keyword evidence="23" id="KW-1133">Transmembrane helix</keyword>
<evidence type="ECO:0000256" key="7">
    <source>
        <dbReference type="ARBA" id="ARBA00022701"/>
    </source>
</evidence>
<dbReference type="Pfam" id="PF00008">
    <property type="entry name" value="EGF"/>
    <property type="match status" value="1"/>
</dbReference>
<dbReference type="InterPro" id="IPR047241">
    <property type="entry name" value="KIF11-like_kin_motor_dom"/>
</dbReference>
<evidence type="ECO:0000256" key="9">
    <source>
        <dbReference type="ARBA" id="ARBA00022737"/>
    </source>
</evidence>
<evidence type="ECO:0000256" key="11">
    <source>
        <dbReference type="ARBA" id="ARBA00022776"/>
    </source>
</evidence>
<evidence type="ECO:0000256" key="8">
    <source>
        <dbReference type="ARBA" id="ARBA00022729"/>
    </source>
</evidence>
<dbReference type="FunFam" id="3.40.850.10:FF:000035">
    <property type="entry name" value="Kinesin-like protein KIF11"/>
    <property type="match status" value="1"/>
</dbReference>
<comment type="subcellular location">
    <subcellularLocation>
        <location evidence="1">Cytoplasm</location>
        <location evidence="1">Cytoskeleton</location>
        <location evidence="1">Spindle pole</location>
    </subcellularLocation>
    <subcellularLocation>
        <location evidence="23">Membrane</location>
        <topology evidence="23">Single-pass type I membrane protein</topology>
    </subcellularLocation>
</comment>
<comment type="caution">
    <text evidence="20">Lacks conserved residue(s) required for the propagation of feature annotation.</text>
</comment>
<dbReference type="InterPro" id="IPR027417">
    <property type="entry name" value="P-loop_NTPase"/>
</dbReference>
<feature type="binding site" evidence="21">
    <location>
        <begin position="684"/>
        <end position="691"/>
    </location>
    <ligand>
        <name>ATP</name>
        <dbReference type="ChEBI" id="CHEBI:30616"/>
    </ligand>
</feature>
<feature type="coiled-coil region" evidence="24">
    <location>
        <begin position="947"/>
        <end position="1032"/>
    </location>
</feature>
<dbReference type="GO" id="GO:0007154">
    <property type="term" value="P:cell communication"/>
    <property type="evidence" value="ECO:0007669"/>
    <property type="project" value="InterPro"/>
</dbReference>
<dbReference type="InParanoid" id="K1P7X9"/>
<feature type="disulfide bond" evidence="20">
    <location>
        <begin position="345"/>
        <end position="354"/>
    </location>
</feature>
<dbReference type="SUPFAM" id="SSF57184">
    <property type="entry name" value="Growth factor receptor domain"/>
    <property type="match status" value="1"/>
</dbReference>
<keyword evidence="12 21" id="KW-0067">ATP-binding</keyword>
<dbReference type="InterPro" id="IPR018097">
    <property type="entry name" value="EGF_Ca-bd_CS"/>
</dbReference>
<evidence type="ECO:0000256" key="25">
    <source>
        <dbReference type="SAM" id="MobiDB-lite"/>
    </source>
</evidence>
<dbReference type="GO" id="GO:0072686">
    <property type="term" value="C:mitotic spindle"/>
    <property type="evidence" value="ECO:0007669"/>
    <property type="project" value="TreeGrafter"/>
</dbReference>
<dbReference type="GO" id="GO:0016020">
    <property type="term" value="C:membrane"/>
    <property type="evidence" value="ECO:0007669"/>
    <property type="project" value="UniProtKB-SubCell"/>
</dbReference>
<dbReference type="GO" id="GO:0008017">
    <property type="term" value="F:microtubule binding"/>
    <property type="evidence" value="ECO:0007669"/>
    <property type="project" value="InterPro"/>
</dbReference>
<dbReference type="GO" id="GO:0051231">
    <property type="term" value="P:spindle elongation"/>
    <property type="evidence" value="ECO:0007669"/>
    <property type="project" value="TreeGrafter"/>
</dbReference>
<evidence type="ECO:0000256" key="4">
    <source>
        <dbReference type="ARBA" id="ARBA00022536"/>
    </source>
</evidence>
<evidence type="ECO:0000256" key="14">
    <source>
        <dbReference type="ARBA" id="ARBA00023157"/>
    </source>
</evidence>
<dbReference type="PROSITE" id="PS00010">
    <property type="entry name" value="ASX_HYDROXYL"/>
    <property type="match status" value="1"/>
</dbReference>
<keyword evidence="9 23" id="KW-0677">Repeat</keyword>
<dbReference type="HOGENOM" id="CLU_242604_0_0_1"/>
<dbReference type="PROSITE" id="PS00022">
    <property type="entry name" value="EGF_1"/>
    <property type="match status" value="3"/>
</dbReference>
<evidence type="ECO:0000256" key="22">
    <source>
        <dbReference type="PROSITE-ProRule" id="PRU00377"/>
    </source>
</evidence>
<dbReference type="PANTHER" id="PTHR47970:SF12">
    <property type="entry name" value="KINESIN FAMILY MEMBER 11"/>
    <property type="match status" value="1"/>
</dbReference>
<comment type="function">
    <text evidence="23">Putative Notch ligand involved in the mediation of Notch signaling.</text>
</comment>
<feature type="disulfide bond" evidence="22">
    <location>
        <begin position="176"/>
        <end position="188"/>
    </location>
</feature>
<evidence type="ECO:0000313" key="26">
    <source>
        <dbReference type="EMBL" id="EKC19822.1"/>
    </source>
</evidence>
<feature type="region of interest" description="Disordered" evidence="25">
    <location>
        <begin position="1582"/>
        <end position="1647"/>
    </location>
</feature>
<dbReference type="InterPro" id="IPR009030">
    <property type="entry name" value="Growth_fac_rcpt_cys_sf"/>
</dbReference>
<dbReference type="PROSITE" id="PS51051">
    <property type="entry name" value="DSL"/>
    <property type="match status" value="1"/>
</dbReference>
<dbReference type="GO" id="GO:0007018">
    <property type="term" value="P:microtubule-based movement"/>
    <property type="evidence" value="ECO:0007669"/>
    <property type="project" value="InterPro"/>
</dbReference>
<evidence type="ECO:0000256" key="17">
    <source>
        <dbReference type="ARBA" id="ARBA00023212"/>
    </source>
</evidence>
<dbReference type="FunFam" id="2.10.25.140:FF:000001">
    <property type="entry name" value="Delta-like protein"/>
    <property type="match status" value="1"/>
</dbReference>
<feature type="disulfide bond" evidence="20">
    <location>
        <begin position="269"/>
        <end position="278"/>
    </location>
</feature>
<keyword evidence="23" id="KW-0472">Membrane</keyword>
<dbReference type="Pfam" id="PF01414">
    <property type="entry name" value="DSL"/>
    <property type="match status" value="1"/>
</dbReference>
<keyword evidence="23" id="KW-0812">Transmembrane</keyword>
<dbReference type="InterPro" id="IPR001774">
    <property type="entry name" value="DSL"/>
</dbReference>
<dbReference type="InterPro" id="IPR049883">
    <property type="entry name" value="NOTCH1_EGF-like"/>
</dbReference>
<dbReference type="Gene3D" id="2.60.40.3510">
    <property type="match status" value="1"/>
</dbReference>
<dbReference type="PROSITE" id="PS01186">
    <property type="entry name" value="EGF_2"/>
    <property type="match status" value="3"/>
</dbReference>
<keyword evidence="11" id="KW-0498">Mitosis</keyword>
<dbReference type="InterPro" id="IPR036961">
    <property type="entry name" value="Kinesin_motor_dom_sf"/>
</dbReference>
<reference evidence="26" key="1">
    <citation type="journal article" date="2012" name="Nature">
        <title>The oyster genome reveals stress adaptation and complexity of shell formation.</title>
        <authorList>
            <person name="Zhang G."/>
            <person name="Fang X."/>
            <person name="Guo X."/>
            <person name="Li L."/>
            <person name="Luo R."/>
            <person name="Xu F."/>
            <person name="Yang P."/>
            <person name="Zhang L."/>
            <person name="Wang X."/>
            <person name="Qi H."/>
            <person name="Xiong Z."/>
            <person name="Que H."/>
            <person name="Xie Y."/>
            <person name="Holland P.W."/>
            <person name="Paps J."/>
            <person name="Zhu Y."/>
            <person name="Wu F."/>
            <person name="Chen Y."/>
            <person name="Wang J."/>
            <person name="Peng C."/>
            <person name="Meng J."/>
            <person name="Yang L."/>
            <person name="Liu J."/>
            <person name="Wen B."/>
            <person name="Zhang N."/>
            <person name="Huang Z."/>
            <person name="Zhu Q."/>
            <person name="Feng Y."/>
            <person name="Mount A."/>
            <person name="Hedgecock D."/>
            <person name="Xu Z."/>
            <person name="Liu Y."/>
            <person name="Domazet-Loso T."/>
            <person name="Du Y."/>
            <person name="Sun X."/>
            <person name="Zhang S."/>
            <person name="Liu B."/>
            <person name="Cheng P."/>
            <person name="Jiang X."/>
            <person name="Li J."/>
            <person name="Fan D."/>
            <person name="Wang W."/>
            <person name="Fu W."/>
            <person name="Wang T."/>
            <person name="Wang B."/>
            <person name="Zhang J."/>
            <person name="Peng Z."/>
            <person name="Li Y."/>
            <person name="Li N."/>
            <person name="Wang J."/>
            <person name="Chen M."/>
            <person name="He Y."/>
            <person name="Tan F."/>
            <person name="Song X."/>
            <person name="Zheng Q."/>
            <person name="Huang R."/>
            <person name="Yang H."/>
            <person name="Du X."/>
            <person name="Chen L."/>
            <person name="Yang M."/>
            <person name="Gaffney P.M."/>
            <person name="Wang S."/>
            <person name="Luo L."/>
            <person name="She Z."/>
            <person name="Ming Y."/>
            <person name="Huang W."/>
            <person name="Zhang S."/>
            <person name="Huang B."/>
            <person name="Zhang Y."/>
            <person name="Qu T."/>
            <person name="Ni P."/>
            <person name="Miao G."/>
            <person name="Wang J."/>
            <person name="Wang Q."/>
            <person name="Steinberg C.E."/>
            <person name="Wang H."/>
            <person name="Li N."/>
            <person name="Qian L."/>
            <person name="Zhang G."/>
            <person name="Li Y."/>
            <person name="Yang H."/>
            <person name="Liu X."/>
            <person name="Wang J."/>
            <person name="Yin Y."/>
            <person name="Wang J."/>
        </authorList>
    </citation>
    <scope>NUCLEOTIDE SEQUENCE [LARGE SCALE GENOMIC DNA]</scope>
    <source>
        <strain evidence="26">05x7-T-G4-1.051#20</strain>
    </source>
</reference>
<feature type="disulfide bond" evidence="20">
    <location>
        <begin position="233"/>
        <end position="242"/>
    </location>
</feature>
<dbReference type="CDD" id="cd01364">
    <property type="entry name" value="KISc_BimC_Eg5"/>
    <property type="match status" value="1"/>
</dbReference>
<evidence type="ECO:0000256" key="2">
    <source>
        <dbReference type="ARBA" id="ARBA00022473"/>
    </source>
</evidence>
<dbReference type="Pfam" id="PF07645">
    <property type="entry name" value="EGF_CA"/>
    <property type="match status" value="1"/>
</dbReference>
<dbReference type="InterPro" id="IPR001881">
    <property type="entry name" value="EGF-like_Ca-bd_dom"/>
</dbReference>
<dbReference type="PROSITE" id="PS50067">
    <property type="entry name" value="KINESIN_MOTOR_2"/>
    <property type="match status" value="1"/>
</dbReference>
<dbReference type="Gene3D" id="2.10.25.10">
    <property type="entry name" value="Laminin"/>
    <property type="match status" value="3"/>
</dbReference>
<keyword evidence="10 21" id="KW-0547">Nucleotide-binding</keyword>
<dbReference type="Pfam" id="PF13931">
    <property type="entry name" value="Microtub_bind"/>
    <property type="match status" value="1"/>
</dbReference>
<keyword evidence="8 23" id="KW-0732">Signal</keyword>
<evidence type="ECO:0000256" key="21">
    <source>
        <dbReference type="PROSITE-ProRule" id="PRU00283"/>
    </source>
</evidence>
<dbReference type="GO" id="GO:0000922">
    <property type="term" value="C:spindle pole"/>
    <property type="evidence" value="ECO:0007669"/>
    <property type="project" value="UniProtKB-SubCell"/>
</dbReference>
<dbReference type="SMART" id="SM00181">
    <property type="entry name" value="EGF"/>
    <property type="match status" value="5"/>
</dbReference>
<keyword evidence="5" id="KW-0597">Phosphoprotein</keyword>
<feature type="disulfide bond" evidence="22">
    <location>
        <begin position="196"/>
        <end position="205"/>
    </location>
</feature>
<dbReference type="InterPro" id="IPR025901">
    <property type="entry name" value="Kinesin-assoc_MT-bd_dom"/>
</dbReference>
<dbReference type="PANTHER" id="PTHR47970">
    <property type="entry name" value="KINESIN-LIKE PROTEIN KIF11"/>
    <property type="match status" value="1"/>
</dbReference>
<name>K1P7X9_MAGGI</name>
<dbReference type="GO" id="GO:0005634">
    <property type="term" value="C:nucleus"/>
    <property type="evidence" value="ECO:0007669"/>
    <property type="project" value="TreeGrafter"/>
</dbReference>
<dbReference type="FunCoup" id="K1P7X9">
    <property type="interactions" value="550"/>
</dbReference>
<dbReference type="SMR" id="K1P7X9"/>
<evidence type="ECO:0000256" key="5">
    <source>
        <dbReference type="ARBA" id="ARBA00022553"/>
    </source>
</evidence>
<dbReference type="InterPro" id="IPR000742">
    <property type="entry name" value="EGF"/>
</dbReference>
<dbReference type="InterPro" id="IPR047149">
    <property type="entry name" value="KIF11-like"/>
</dbReference>
<dbReference type="GO" id="GO:0090307">
    <property type="term" value="P:mitotic spindle assembly"/>
    <property type="evidence" value="ECO:0007669"/>
    <property type="project" value="TreeGrafter"/>
</dbReference>
<dbReference type="SMART" id="SM00129">
    <property type="entry name" value="KISc"/>
    <property type="match status" value="1"/>
</dbReference>
<evidence type="ECO:0000256" key="15">
    <source>
        <dbReference type="ARBA" id="ARBA00023175"/>
    </source>
</evidence>
<evidence type="ECO:0000256" key="13">
    <source>
        <dbReference type="ARBA" id="ARBA00023054"/>
    </source>
</evidence>
<dbReference type="FunFam" id="2.10.25.10:FF:000255">
    <property type="entry name" value="Sushi, nidogen and EGF-like domains 1"/>
    <property type="match status" value="1"/>
</dbReference>
<dbReference type="PROSITE" id="PS01187">
    <property type="entry name" value="EGF_CA"/>
    <property type="match status" value="1"/>
</dbReference>
<evidence type="ECO:0000256" key="20">
    <source>
        <dbReference type="PROSITE-ProRule" id="PRU00076"/>
    </source>
</evidence>
<keyword evidence="7" id="KW-0493">Microtubule</keyword>
<evidence type="ECO:0000256" key="23">
    <source>
        <dbReference type="RuleBase" id="RU280815"/>
    </source>
</evidence>
<keyword evidence="2 23" id="KW-0217">Developmental protein</keyword>
<dbReference type="CDD" id="cd00054">
    <property type="entry name" value="EGF_CA"/>
    <property type="match status" value="2"/>
</dbReference>
<sequence>MLTQSGVCGGGHLSVRLVRYVNPGGNGENGNPCDGRYFFTGSPCDHRFIICVDKENGGNSMDKCHFGRVETPSIPDQDTVSFPTNIRGLKNPILFNVTSWPDSGKFILKVDVWDDDVRSKDEHVEYLYKYFVIKPSGSRYNHTAKRFMLHRRTRLTLELAVFCDQFYFGPSCDIYCQPRNDSLGHYTCNSAGRKQCLKGWRGQGCRQMDYCADSPCQNNGTCLQRKDSYNCSCPHGFVGENCDIELCKENYCRHDGDCYIVGDTNVCVCTPGWTGNRCQDRLLSCDDVTCSNNGTCTVSENQYNCRRTDGWQGDGCLFDVDECKHSPCQGQSECINTKGSYRCQCSPGWTGINCTEMDNPCLHGECASPQCLPSGGKYHPQCLESWSGVTCLANTQIGCQNNATCGNNGNGTSCVCEKESGSGLREGNEMTSCLSNCSNTNVSLALTPLNSFNESYFDQDHFMSPCSDFNMTFFTASLKRTNDSQTQYLKQEILAKVTFDNETTCTIWRQWVVTYCLHPLSGDDQSYEYDDDDDTDSALTDPSLLMDSNYESINWYPLTGLLAVPVFVGIVCFVVLRRRFARQDAGEEDDDEEALGNVPATFHNILPINDIEKKQASYSVVECNGEKREVTVKERLGVNPNTKTFFFDHVFPPASKQIDLYKKVVTPIIDEVLLGYNCTIFAYGQTGTGKTFTMEGGRVDSHEVSWEKDPLAGIIPRAMFNIFEQLSKSQEIEFSVRVSFLELYNEELFDLLGSSEDALRLKIYEDSAKKGSVIIQGLEEVVVRNKSEVFQILERGSARRQTAATLMNATSSRSHTVFSVTIHIKENTIDGEELLKTGKLYLVDLAGSENIGRSGAVDKRAREAGNINQSLLTLGRVITALVEHAPHIPYRESKLTRLLQDSLGGRTKTSIIATISPASCNLEETLSTLDYAFRAKNIQNQPEVNQKLTKKALLRTYNEEIERLRRDLQAAREKNGIFLAEENYIAMQTKIRQQEDSIHEMEEQLDALTKEKEKINNLFETTQRELEETSKRLTKTANHLVRTTGALEETAQTLETTVKEREEQKYLVKQHLNSENCLYGEATELMSTVQSTLTDVHGLHDKLDRKRSVERHNEQCQTEFQGAFNREINCIETQLQVFLQTQSDFHTDRTQKIACMLEKGRSETTTLGDLVSGLQDKLKEHVTSLHQHTDTQTTSRLTWMEKTLEQSQNTQVLEESRNQQFYQETFLTLVKSAQEKLEASTHTLQQELEKFQQQKKEFEQTTQSWTSSISEHLAKVKNMVGEFSTEMSQKLSNLEQSHNEMNELDEELEKILIKKRRLLSQSQTTTKESQGHLNKFSEEVGMEIDTLDSSCHESGKATIKNFQETFISHGEEVSKVSTELDSCRNTCGQMSERVIENIEQGNKVHKDYVSQLCERVDVGKSETVSAKDSHQRIVEELNADCAGSLENVTTSKCAVKELVESYSTDLTNQSAQSQDHVIQWSNQLQTELGNRVEDVHAFLQEKMKKDIPTGATPQRREVLYPQSLTRTGAHEELLEDFGFQPPPIKANLMRSLELAAQEEESEGGVSDQMDHQTQAIQKEIPDDVSEAGSDMSCSSATSGVSVFSYSSKTSETKENALKKSRKVKINSTNITPRNKTRLPLRSSNNDS</sequence>
<protein>
    <recommendedName>
        <fullName evidence="23">Delta-like protein</fullName>
    </recommendedName>
</protein>
<evidence type="ECO:0000256" key="10">
    <source>
        <dbReference type="ARBA" id="ARBA00022741"/>
    </source>
</evidence>
<keyword evidence="6" id="KW-0132">Cell division</keyword>
<dbReference type="EMBL" id="JH817009">
    <property type="protein sequence ID" value="EKC19822.1"/>
    <property type="molecule type" value="Genomic_DNA"/>
</dbReference>
<dbReference type="SMART" id="SM00051">
    <property type="entry name" value="DSL"/>
    <property type="match status" value="1"/>
</dbReference>
<dbReference type="InterPro" id="IPR001752">
    <property type="entry name" value="Kinesin_motor_dom"/>
</dbReference>
<evidence type="ECO:0000256" key="24">
    <source>
        <dbReference type="SAM" id="Coils"/>
    </source>
</evidence>
<dbReference type="InterPro" id="IPR000152">
    <property type="entry name" value="EGF-type_Asp/Asn_hydroxyl_site"/>
</dbReference>
<dbReference type="SUPFAM" id="SSF57196">
    <property type="entry name" value="EGF/Laminin"/>
    <property type="match status" value="1"/>
</dbReference>
<keyword evidence="14 20" id="KW-1015">Disulfide bond</keyword>
<organism evidence="26">
    <name type="scientific">Magallana gigas</name>
    <name type="common">Pacific oyster</name>
    <name type="synonym">Crassostrea gigas</name>
    <dbReference type="NCBI Taxonomy" id="29159"/>
    <lineage>
        <taxon>Eukaryota</taxon>
        <taxon>Metazoa</taxon>
        <taxon>Spiralia</taxon>
        <taxon>Lophotrochozoa</taxon>
        <taxon>Mollusca</taxon>
        <taxon>Bivalvia</taxon>
        <taxon>Autobranchia</taxon>
        <taxon>Pteriomorphia</taxon>
        <taxon>Ostreida</taxon>
        <taxon>Ostreoidea</taxon>
        <taxon>Ostreidae</taxon>
        <taxon>Magallana</taxon>
    </lineage>
</organism>
<dbReference type="FunFam" id="2.10.25.10:FF:000125">
    <property type="entry name" value="Neurogenic locus notch protein-like"/>
    <property type="match status" value="1"/>
</dbReference>
<evidence type="ECO:0000256" key="6">
    <source>
        <dbReference type="ARBA" id="ARBA00022618"/>
    </source>
</evidence>
<accession>K1P7X9</accession>
<comment type="similarity">
    <text evidence="19">Belongs to the TRAFAC class myosin-kinesin ATPase superfamily. Kinesin family. KIN-5/BimC subfamily.</text>
</comment>
<feature type="disulfide bond" evidence="22">
    <location>
        <begin position="163"/>
        <end position="172"/>
    </location>
</feature>
<dbReference type="Pfam" id="PF00225">
    <property type="entry name" value="Kinesin"/>
    <property type="match status" value="1"/>
</dbReference>
<feature type="coiled-coil region" evidence="24">
    <location>
        <begin position="1230"/>
        <end position="1321"/>
    </location>
</feature>
<keyword evidence="4 20" id="KW-0245">EGF-like domain</keyword>
<keyword evidence="16" id="KW-0325">Glycoprotein</keyword>
<evidence type="ECO:0000256" key="3">
    <source>
        <dbReference type="ARBA" id="ARBA00022490"/>
    </source>
</evidence>
<keyword evidence="3" id="KW-0963">Cytoplasm</keyword>
<dbReference type="GO" id="GO:0005509">
    <property type="term" value="F:calcium ion binding"/>
    <property type="evidence" value="ECO:0007669"/>
    <property type="project" value="InterPro"/>
</dbReference>
<keyword evidence="15 21" id="KW-0505">Motor protein</keyword>
<dbReference type="Gene3D" id="2.10.25.140">
    <property type="match status" value="1"/>
</dbReference>
<evidence type="ECO:0000256" key="16">
    <source>
        <dbReference type="ARBA" id="ARBA00023180"/>
    </source>
</evidence>
<gene>
    <name evidence="26" type="ORF">CGI_10007479</name>
</gene>
<evidence type="ECO:0000256" key="1">
    <source>
        <dbReference type="ARBA" id="ARBA00004647"/>
    </source>
</evidence>
<dbReference type="PRINTS" id="PR00380">
    <property type="entry name" value="KINESINHEAVY"/>
</dbReference>
<dbReference type="GO" id="GO:0005876">
    <property type="term" value="C:spindle microtubule"/>
    <property type="evidence" value="ECO:0007669"/>
    <property type="project" value="TreeGrafter"/>
</dbReference>
<dbReference type="PROSITE" id="PS50026">
    <property type="entry name" value="EGF_3"/>
    <property type="match status" value="4"/>
</dbReference>
<proteinExistence type="inferred from homology"/>
<keyword evidence="18" id="KW-0131">Cell cycle</keyword>
<dbReference type="GO" id="GO:0051301">
    <property type="term" value="P:cell division"/>
    <property type="evidence" value="ECO:0007669"/>
    <property type="project" value="UniProtKB-KW"/>
</dbReference>
<evidence type="ECO:0000256" key="19">
    <source>
        <dbReference type="ARBA" id="ARBA00034704"/>
    </source>
</evidence>
<keyword evidence="17" id="KW-0206">Cytoskeleton</keyword>
<evidence type="ECO:0000256" key="12">
    <source>
        <dbReference type="ARBA" id="ARBA00022840"/>
    </source>
</evidence>
<dbReference type="SMART" id="SM00179">
    <property type="entry name" value="EGF_CA"/>
    <property type="match status" value="2"/>
</dbReference>
<dbReference type="InterPro" id="IPR019821">
    <property type="entry name" value="Kinesin_motor_CS"/>
</dbReference>
<feature type="compositionally biased region" description="Polar residues" evidence="25">
    <location>
        <begin position="1591"/>
        <end position="1609"/>
    </location>
</feature>
<dbReference type="SUPFAM" id="SSF52540">
    <property type="entry name" value="P-loop containing nucleoside triphosphate hydrolases"/>
    <property type="match status" value="1"/>
</dbReference>
<evidence type="ECO:0000256" key="18">
    <source>
        <dbReference type="ARBA" id="ARBA00023306"/>
    </source>
</evidence>
<dbReference type="PROSITE" id="PS00411">
    <property type="entry name" value="KINESIN_MOTOR_1"/>
    <property type="match status" value="1"/>
</dbReference>
<dbReference type="GO" id="GO:0005524">
    <property type="term" value="F:ATP binding"/>
    <property type="evidence" value="ECO:0007669"/>
    <property type="project" value="UniProtKB-UniRule"/>
</dbReference>
<keyword evidence="13 24" id="KW-0175">Coiled coil</keyword>